<dbReference type="Gene3D" id="1.10.3720.10">
    <property type="entry name" value="MetI-like"/>
    <property type="match status" value="1"/>
</dbReference>
<evidence type="ECO:0000256" key="7">
    <source>
        <dbReference type="ARBA" id="ARBA00023136"/>
    </source>
</evidence>
<feature type="transmembrane region" description="Helical" evidence="8">
    <location>
        <begin position="245"/>
        <end position="265"/>
    </location>
</feature>
<feature type="transmembrane region" description="Helical" evidence="8">
    <location>
        <begin position="121"/>
        <end position="138"/>
    </location>
</feature>
<evidence type="ECO:0000256" key="8">
    <source>
        <dbReference type="RuleBase" id="RU363032"/>
    </source>
</evidence>
<organism evidence="10 11">
    <name type="scientific">Treponema rectale</name>
    <dbReference type="NCBI Taxonomy" id="744512"/>
    <lineage>
        <taxon>Bacteria</taxon>
        <taxon>Pseudomonadati</taxon>
        <taxon>Spirochaetota</taxon>
        <taxon>Spirochaetia</taxon>
        <taxon>Spirochaetales</taxon>
        <taxon>Treponemataceae</taxon>
        <taxon>Treponema</taxon>
    </lineage>
</organism>
<protein>
    <submittedName>
        <fullName evidence="10">ABC transporter permease</fullName>
    </submittedName>
</protein>
<keyword evidence="4" id="KW-1003">Cell membrane</keyword>
<dbReference type="InterPro" id="IPR000515">
    <property type="entry name" value="MetI-like"/>
</dbReference>
<feature type="transmembrane region" description="Helical" evidence="8">
    <location>
        <begin position="188"/>
        <end position="211"/>
    </location>
</feature>
<dbReference type="Proteomes" id="UP000593591">
    <property type="component" value="Chromosome"/>
</dbReference>
<feature type="transmembrane region" description="Helical" evidence="8">
    <location>
        <begin position="78"/>
        <end position="100"/>
    </location>
</feature>
<evidence type="ECO:0000256" key="2">
    <source>
        <dbReference type="ARBA" id="ARBA00007069"/>
    </source>
</evidence>
<feature type="transmembrane region" description="Helical" evidence="8">
    <location>
        <begin position="144"/>
        <end position="167"/>
    </location>
</feature>
<keyword evidence="5 8" id="KW-0812">Transmembrane</keyword>
<dbReference type="PANTHER" id="PTHR43848">
    <property type="entry name" value="PUTRESCINE TRANSPORT SYSTEM PERMEASE PROTEIN POTI"/>
    <property type="match status" value="1"/>
</dbReference>
<evidence type="ECO:0000256" key="3">
    <source>
        <dbReference type="ARBA" id="ARBA00022448"/>
    </source>
</evidence>
<keyword evidence="3 8" id="KW-0813">Transport</keyword>
<evidence type="ECO:0000256" key="5">
    <source>
        <dbReference type="ARBA" id="ARBA00022692"/>
    </source>
</evidence>
<dbReference type="KEGG" id="trc:DYE49_04045"/>
<dbReference type="InterPro" id="IPR035906">
    <property type="entry name" value="MetI-like_sf"/>
</dbReference>
<dbReference type="SUPFAM" id="SSF161098">
    <property type="entry name" value="MetI-like"/>
    <property type="match status" value="1"/>
</dbReference>
<reference evidence="10 11" key="1">
    <citation type="submission" date="2018-08" db="EMBL/GenBank/DDBJ databases">
        <title>The first complete genome of Treponema rectale (CHPAT), a commensal spirochete of the bovine rectum.</title>
        <authorList>
            <person name="Staton G.J."/>
            <person name="Clegg S.R."/>
            <person name="Carter S.D."/>
            <person name="Radford A.D."/>
            <person name="Darby A."/>
            <person name="Hall N."/>
            <person name="Birtles R.J."/>
            <person name="Evans N.J."/>
        </authorList>
    </citation>
    <scope>NUCLEOTIDE SEQUENCE [LARGE SCALE GENOMIC DNA]</scope>
    <source>
        <strain evidence="10 11">CHPA</strain>
    </source>
</reference>
<sequence>MIEEHPWKHILANVFKVFFVCLVLSSMYIPVFIIIYQSFNSTANSITPLAWGGFTLDNFKEIFTNRQLYTSILDSLLVSFWATFIATIVGLFSSIGINALSRKARKAMDFLNEIPMLNSEIVTGISIMIIFSLLKPLFADVFGFTTMLVAHIFFTIPYVIMMILPKLEQTDESLYEAARDLGCGPFKALMKVIIPSLSTAILTGALIAFTLSIDDFVISFYTQGNGFSNFSNYVYSAYTKKNFSAGSYAFNALLTFVTLAIVFFFSMRSNRKAKKGAIKK</sequence>
<evidence type="ECO:0000313" key="11">
    <source>
        <dbReference type="Proteomes" id="UP000593591"/>
    </source>
</evidence>
<dbReference type="Pfam" id="PF00528">
    <property type="entry name" value="BPD_transp_1"/>
    <property type="match status" value="1"/>
</dbReference>
<evidence type="ECO:0000259" key="9">
    <source>
        <dbReference type="PROSITE" id="PS50928"/>
    </source>
</evidence>
<comment type="subcellular location">
    <subcellularLocation>
        <location evidence="1 8">Cell membrane</location>
        <topology evidence="1 8">Multi-pass membrane protein</topology>
    </subcellularLocation>
</comment>
<evidence type="ECO:0000313" key="10">
    <source>
        <dbReference type="EMBL" id="QOS39677.1"/>
    </source>
</evidence>
<dbReference type="GO" id="GO:0005886">
    <property type="term" value="C:plasma membrane"/>
    <property type="evidence" value="ECO:0007669"/>
    <property type="project" value="UniProtKB-SubCell"/>
</dbReference>
<gene>
    <name evidence="10" type="ORF">DYE49_04045</name>
</gene>
<dbReference type="PANTHER" id="PTHR43848:SF2">
    <property type="entry name" value="PUTRESCINE TRANSPORT SYSTEM PERMEASE PROTEIN POTI"/>
    <property type="match status" value="1"/>
</dbReference>
<evidence type="ECO:0000256" key="1">
    <source>
        <dbReference type="ARBA" id="ARBA00004651"/>
    </source>
</evidence>
<dbReference type="EMBL" id="CP031517">
    <property type="protein sequence ID" value="QOS39677.1"/>
    <property type="molecule type" value="Genomic_DNA"/>
</dbReference>
<dbReference type="InterPro" id="IPR051789">
    <property type="entry name" value="Bact_Polyamine_Transport"/>
</dbReference>
<evidence type="ECO:0000256" key="6">
    <source>
        <dbReference type="ARBA" id="ARBA00022989"/>
    </source>
</evidence>
<feature type="transmembrane region" description="Helical" evidence="8">
    <location>
        <begin position="17"/>
        <end position="39"/>
    </location>
</feature>
<proteinExistence type="inferred from homology"/>
<dbReference type="CDD" id="cd06261">
    <property type="entry name" value="TM_PBP2"/>
    <property type="match status" value="1"/>
</dbReference>
<accession>A0A7M1XJQ7</accession>
<name>A0A7M1XJQ7_9SPIR</name>
<keyword evidence="6 8" id="KW-1133">Transmembrane helix</keyword>
<dbReference type="AlphaFoldDB" id="A0A7M1XJQ7"/>
<feature type="domain" description="ABC transmembrane type-1" evidence="9">
    <location>
        <begin position="72"/>
        <end position="266"/>
    </location>
</feature>
<evidence type="ECO:0000256" key="4">
    <source>
        <dbReference type="ARBA" id="ARBA00022475"/>
    </source>
</evidence>
<dbReference type="PROSITE" id="PS50928">
    <property type="entry name" value="ABC_TM1"/>
    <property type="match status" value="1"/>
</dbReference>
<dbReference type="GO" id="GO:0055085">
    <property type="term" value="P:transmembrane transport"/>
    <property type="evidence" value="ECO:0007669"/>
    <property type="project" value="InterPro"/>
</dbReference>
<comment type="similarity">
    <text evidence="2">Belongs to the binding-protein-dependent transport system permease family. CysTW subfamily.</text>
</comment>
<keyword evidence="7 8" id="KW-0472">Membrane</keyword>